<dbReference type="CDD" id="cd00054">
    <property type="entry name" value="EGF_CA"/>
    <property type="match status" value="1"/>
</dbReference>
<feature type="signal peptide" evidence="3">
    <location>
        <begin position="1"/>
        <end position="24"/>
    </location>
</feature>
<dbReference type="AlphaFoldDB" id="X1ZVB3"/>
<feature type="domain" description="EGF-like" evidence="4">
    <location>
        <begin position="88"/>
        <end position="125"/>
    </location>
</feature>
<keyword evidence="1" id="KW-0245">EGF-like domain</keyword>
<evidence type="ECO:0000256" key="1">
    <source>
        <dbReference type="PROSITE-ProRule" id="PRU00076"/>
    </source>
</evidence>
<evidence type="ECO:0000256" key="3">
    <source>
        <dbReference type="SAM" id="SignalP"/>
    </source>
</evidence>
<reference evidence="6" key="2">
    <citation type="journal article" date="2013" name="Nature">
        <title>Insights into bilaterian evolution from three spiralian genomes.</title>
        <authorList>
            <person name="Simakov O."/>
            <person name="Marletaz F."/>
            <person name="Cho S.J."/>
            <person name="Edsinger-Gonzales E."/>
            <person name="Havlak P."/>
            <person name="Hellsten U."/>
            <person name="Kuo D.H."/>
            <person name="Larsson T."/>
            <person name="Lv J."/>
            <person name="Arendt D."/>
            <person name="Savage R."/>
            <person name="Osoegawa K."/>
            <person name="de Jong P."/>
            <person name="Grimwood J."/>
            <person name="Chapman J.A."/>
            <person name="Shapiro H."/>
            <person name="Aerts A."/>
            <person name="Otillar R.P."/>
            <person name="Terry A.Y."/>
            <person name="Boore J.L."/>
            <person name="Grigoriev I.V."/>
            <person name="Lindberg D.R."/>
            <person name="Seaver E.C."/>
            <person name="Weisblat D.A."/>
            <person name="Putnam N.H."/>
            <person name="Rokhsar D.S."/>
        </authorList>
    </citation>
    <scope>NUCLEOTIDE SEQUENCE</scope>
    <source>
        <strain evidence="6">I ESC-2004</strain>
    </source>
</reference>
<evidence type="ECO:0000313" key="6">
    <source>
        <dbReference type="Proteomes" id="UP000014760"/>
    </source>
</evidence>
<protein>
    <recommendedName>
        <fullName evidence="4">EGF-like domain-containing protein</fullName>
    </recommendedName>
</protein>
<dbReference type="EMBL" id="AMQN01000445">
    <property type="status" value="NOT_ANNOTATED_CDS"/>
    <property type="molecule type" value="Genomic_DNA"/>
</dbReference>
<sequence>MVRFAGVVLLRACVALFFVDWGNCASLASAQACALDNNPCKGSDPGGCDFKFPHKNRTKYVQCKPSGACSELTCENGSVWDEELCGCYPDMCLKQQPCKHSGSCFTFGEAFICTCSHGWTGETCEEKLAMKTNFFIVVFGVGYRLHFSGLRITRSRSPKVMKSQLPSNKSDKMRTPVVSITPTSESRGLTHGNTRGRECTWKQGSARLSTHKLPIVKLKECGEISRSASAKRGRSVAEFNNLRSKYENYCHYRRPNSTTQPASGSKAESKATDKDQCRFPRSRSMTPVLSGGNNQMTSTQKPLVHPAKRASNSIRDYEVRGTTLNHKVHSARPDLLLKAFLEENVVAGGHLDKSARDENRLYMDAGAMVGYCSAQRDQVPDDTPTKPVYDHRSFRSILDDTNKSLHRRVKFKGEESGLVTSYALTAETDDSLRIGLTENPASLTEHNLQIFNRFNHTTMPRSTTSVENAASARAPISERVLEWVMERCHVSDSPKCEVISPSQAKADSFLPAATCT</sequence>
<dbReference type="Pfam" id="PF00008">
    <property type="entry name" value="EGF"/>
    <property type="match status" value="1"/>
</dbReference>
<feature type="compositionally biased region" description="Basic and acidic residues" evidence="2">
    <location>
        <begin position="267"/>
        <end position="278"/>
    </location>
</feature>
<dbReference type="PROSITE" id="PS51257">
    <property type="entry name" value="PROKAR_LIPOPROTEIN"/>
    <property type="match status" value="1"/>
</dbReference>
<dbReference type="PROSITE" id="PS01186">
    <property type="entry name" value="EGF_2"/>
    <property type="match status" value="1"/>
</dbReference>
<keyword evidence="3" id="KW-0732">Signal</keyword>
<dbReference type="SUPFAM" id="SSF57196">
    <property type="entry name" value="EGF/Laminin"/>
    <property type="match status" value="1"/>
</dbReference>
<keyword evidence="6" id="KW-1185">Reference proteome</keyword>
<dbReference type="Proteomes" id="UP000014760">
    <property type="component" value="Unassembled WGS sequence"/>
</dbReference>
<dbReference type="PROSITE" id="PS00022">
    <property type="entry name" value="EGF_1"/>
    <property type="match status" value="1"/>
</dbReference>
<dbReference type="EnsemblMetazoa" id="CapteT195638">
    <property type="protein sequence ID" value="CapteP195638"/>
    <property type="gene ID" value="CapteG195638"/>
</dbReference>
<name>X1ZVB3_CAPTE</name>
<dbReference type="Gene3D" id="2.10.25.10">
    <property type="entry name" value="Laminin"/>
    <property type="match status" value="1"/>
</dbReference>
<organism evidence="5 6">
    <name type="scientific">Capitella teleta</name>
    <name type="common">Polychaete worm</name>
    <dbReference type="NCBI Taxonomy" id="283909"/>
    <lineage>
        <taxon>Eukaryota</taxon>
        <taxon>Metazoa</taxon>
        <taxon>Spiralia</taxon>
        <taxon>Lophotrochozoa</taxon>
        <taxon>Annelida</taxon>
        <taxon>Polychaeta</taxon>
        <taxon>Sedentaria</taxon>
        <taxon>Scolecida</taxon>
        <taxon>Capitellidae</taxon>
        <taxon>Capitella</taxon>
    </lineage>
</organism>
<reference evidence="6" key="1">
    <citation type="submission" date="2012-12" db="EMBL/GenBank/DDBJ databases">
        <authorList>
            <person name="Hellsten U."/>
            <person name="Grimwood J."/>
            <person name="Chapman J.A."/>
            <person name="Shapiro H."/>
            <person name="Aerts A."/>
            <person name="Otillar R.P."/>
            <person name="Terry A.Y."/>
            <person name="Boore J.L."/>
            <person name="Simakov O."/>
            <person name="Marletaz F."/>
            <person name="Cho S.-J."/>
            <person name="Edsinger-Gonzales E."/>
            <person name="Havlak P."/>
            <person name="Kuo D.-H."/>
            <person name="Larsson T."/>
            <person name="Lv J."/>
            <person name="Arendt D."/>
            <person name="Savage R."/>
            <person name="Osoegawa K."/>
            <person name="de Jong P."/>
            <person name="Lindberg D.R."/>
            <person name="Seaver E.C."/>
            <person name="Weisblat D.A."/>
            <person name="Putnam N.H."/>
            <person name="Grigoriev I.V."/>
            <person name="Rokhsar D.S."/>
        </authorList>
    </citation>
    <scope>NUCLEOTIDE SEQUENCE</scope>
    <source>
        <strain evidence="6">I ESC-2004</strain>
    </source>
</reference>
<feature type="compositionally biased region" description="Polar residues" evidence="2">
    <location>
        <begin position="283"/>
        <end position="301"/>
    </location>
</feature>
<dbReference type="PROSITE" id="PS50026">
    <property type="entry name" value="EGF_3"/>
    <property type="match status" value="1"/>
</dbReference>
<dbReference type="InterPro" id="IPR000742">
    <property type="entry name" value="EGF"/>
</dbReference>
<feature type="disulfide bond" evidence="1">
    <location>
        <begin position="115"/>
        <end position="124"/>
    </location>
</feature>
<feature type="region of interest" description="Disordered" evidence="2">
    <location>
        <begin position="250"/>
        <end position="310"/>
    </location>
</feature>
<feature type="chain" id="PRO_5004948413" description="EGF-like domain-containing protein" evidence="3">
    <location>
        <begin position="25"/>
        <end position="516"/>
    </location>
</feature>
<proteinExistence type="predicted"/>
<dbReference type="SMART" id="SM00181">
    <property type="entry name" value="EGF"/>
    <property type="match status" value="1"/>
</dbReference>
<evidence type="ECO:0000259" key="4">
    <source>
        <dbReference type="PROSITE" id="PS50026"/>
    </source>
</evidence>
<keyword evidence="1" id="KW-1015">Disulfide bond</keyword>
<evidence type="ECO:0000256" key="2">
    <source>
        <dbReference type="SAM" id="MobiDB-lite"/>
    </source>
</evidence>
<evidence type="ECO:0000313" key="5">
    <source>
        <dbReference type="EnsemblMetazoa" id="CapteP195638"/>
    </source>
</evidence>
<comment type="caution">
    <text evidence="1">Lacks conserved residue(s) required for the propagation of feature annotation.</text>
</comment>
<accession>X1ZVB3</accession>
<dbReference type="HOGENOM" id="CLU_528126_0_0_1"/>
<reference evidence="5" key="3">
    <citation type="submission" date="2015-06" db="UniProtKB">
        <authorList>
            <consortium name="EnsemblMetazoa"/>
        </authorList>
    </citation>
    <scope>IDENTIFICATION</scope>
</reference>